<protein>
    <submittedName>
        <fullName evidence="1">Uncharacterized protein</fullName>
    </submittedName>
</protein>
<evidence type="ECO:0000313" key="2">
    <source>
        <dbReference type="Proteomes" id="UP000805193"/>
    </source>
</evidence>
<organism evidence="1 2">
    <name type="scientific">Ixodes persulcatus</name>
    <name type="common">Taiga tick</name>
    <dbReference type="NCBI Taxonomy" id="34615"/>
    <lineage>
        <taxon>Eukaryota</taxon>
        <taxon>Metazoa</taxon>
        <taxon>Ecdysozoa</taxon>
        <taxon>Arthropoda</taxon>
        <taxon>Chelicerata</taxon>
        <taxon>Arachnida</taxon>
        <taxon>Acari</taxon>
        <taxon>Parasitiformes</taxon>
        <taxon>Ixodida</taxon>
        <taxon>Ixodoidea</taxon>
        <taxon>Ixodidae</taxon>
        <taxon>Ixodinae</taxon>
        <taxon>Ixodes</taxon>
    </lineage>
</organism>
<dbReference type="Proteomes" id="UP000805193">
    <property type="component" value="Unassembled WGS sequence"/>
</dbReference>
<name>A0AC60QPC1_IXOPE</name>
<evidence type="ECO:0000313" key="1">
    <source>
        <dbReference type="EMBL" id="KAG0438373.1"/>
    </source>
</evidence>
<sequence>MKTTRPLSTRRPPLWSEQDLERTSEYNAEISSNEGAWTEVQKRKRKIKPPQQVDTRPRYNVISCPWTRFDITTLRSKAIRQQLLGICGAETHAKTTDHFHYRLNAKTNTVAVTVWNEEHARRLLETTGLKTAENPEFVEIVSHSPPYDGTTRGVLRGIDQEESESTLLQTLECRTHDILDARRLRKTWSHPHHLPGHTPSQAPRI</sequence>
<dbReference type="EMBL" id="JABSTQ010005874">
    <property type="protein sequence ID" value="KAG0438373.1"/>
    <property type="molecule type" value="Genomic_DNA"/>
</dbReference>
<comment type="caution">
    <text evidence="1">The sequence shown here is derived from an EMBL/GenBank/DDBJ whole genome shotgun (WGS) entry which is preliminary data.</text>
</comment>
<accession>A0AC60QPC1</accession>
<keyword evidence="2" id="KW-1185">Reference proteome</keyword>
<proteinExistence type="predicted"/>
<gene>
    <name evidence="1" type="ORF">HPB47_017038</name>
</gene>
<reference evidence="1 2" key="1">
    <citation type="journal article" date="2020" name="Cell">
        <title>Large-Scale Comparative Analyses of Tick Genomes Elucidate Their Genetic Diversity and Vector Capacities.</title>
        <authorList>
            <consortium name="Tick Genome and Microbiome Consortium (TIGMIC)"/>
            <person name="Jia N."/>
            <person name="Wang J."/>
            <person name="Shi W."/>
            <person name="Du L."/>
            <person name="Sun Y."/>
            <person name="Zhan W."/>
            <person name="Jiang J.F."/>
            <person name="Wang Q."/>
            <person name="Zhang B."/>
            <person name="Ji P."/>
            <person name="Bell-Sakyi L."/>
            <person name="Cui X.M."/>
            <person name="Yuan T.T."/>
            <person name="Jiang B.G."/>
            <person name="Yang W.F."/>
            <person name="Lam T.T."/>
            <person name="Chang Q.C."/>
            <person name="Ding S.J."/>
            <person name="Wang X.J."/>
            <person name="Zhu J.G."/>
            <person name="Ruan X.D."/>
            <person name="Zhao L."/>
            <person name="Wei J.T."/>
            <person name="Ye R.Z."/>
            <person name="Que T.C."/>
            <person name="Du C.H."/>
            <person name="Zhou Y.H."/>
            <person name="Cheng J.X."/>
            <person name="Dai P.F."/>
            <person name="Guo W.B."/>
            <person name="Han X.H."/>
            <person name="Huang E.J."/>
            <person name="Li L.F."/>
            <person name="Wei W."/>
            <person name="Gao Y.C."/>
            <person name="Liu J.Z."/>
            <person name="Shao H.Z."/>
            <person name="Wang X."/>
            <person name="Wang C.C."/>
            <person name="Yang T.C."/>
            <person name="Huo Q.B."/>
            <person name="Li W."/>
            <person name="Chen H.Y."/>
            <person name="Chen S.E."/>
            <person name="Zhou L.G."/>
            <person name="Ni X.B."/>
            <person name="Tian J.H."/>
            <person name="Sheng Y."/>
            <person name="Liu T."/>
            <person name="Pan Y.S."/>
            <person name="Xia L.Y."/>
            <person name="Li J."/>
            <person name="Zhao F."/>
            <person name="Cao W.C."/>
        </authorList>
    </citation>
    <scope>NUCLEOTIDE SEQUENCE [LARGE SCALE GENOMIC DNA]</scope>
    <source>
        <strain evidence="1">Iper-2018</strain>
    </source>
</reference>